<gene>
    <name evidence="7" type="primary">Pxn</name>
    <name evidence="7" type="ORF">A0J61_02650</name>
</gene>
<dbReference type="PROSITE" id="PS00478">
    <property type="entry name" value="LIM_DOMAIN_1"/>
    <property type="match status" value="2"/>
</dbReference>
<dbReference type="EMBL" id="LUGH01000102">
    <property type="protein sequence ID" value="OBZ89297.1"/>
    <property type="molecule type" value="Genomic_DNA"/>
</dbReference>
<protein>
    <submittedName>
        <fullName evidence="7">Paxillin</fullName>
    </submittedName>
</protein>
<keyword evidence="8" id="KW-1185">Reference proteome</keyword>
<dbReference type="Pfam" id="PF00412">
    <property type="entry name" value="LIM"/>
    <property type="match status" value="4"/>
</dbReference>
<dbReference type="SMART" id="SM00132">
    <property type="entry name" value="LIM"/>
    <property type="match status" value="4"/>
</dbReference>
<evidence type="ECO:0000259" key="6">
    <source>
        <dbReference type="PROSITE" id="PS50023"/>
    </source>
</evidence>
<dbReference type="SUPFAM" id="SSF57716">
    <property type="entry name" value="Glucocorticoid receptor-like (DNA-binding domain)"/>
    <property type="match status" value="3"/>
</dbReference>
<dbReference type="GO" id="GO:0046872">
    <property type="term" value="F:metal ion binding"/>
    <property type="evidence" value="ECO:0007669"/>
    <property type="project" value="UniProtKB-KW"/>
</dbReference>
<organism evidence="7 8">
    <name type="scientific">Choanephora cucurbitarum</name>
    <dbReference type="NCBI Taxonomy" id="101091"/>
    <lineage>
        <taxon>Eukaryota</taxon>
        <taxon>Fungi</taxon>
        <taxon>Fungi incertae sedis</taxon>
        <taxon>Mucoromycota</taxon>
        <taxon>Mucoromycotina</taxon>
        <taxon>Mucoromycetes</taxon>
        <taxon>Mucorales</taxon>
        <taxon>Mucorineae</taxon>
        <taxon>Choanephoraceae</taxon>
        <taxon>Choanephoroideae</taxon>
        <taxon>Choanephora</taxon>
    </lineage>
</organism>
<keyword evidence="2 4" id="KW-0862">Zinc</keyword>
<dbReference type="OrthoDB" id="1112565at2759"/>
<dbReference type="Proteomes" id="UP000093000">
    <property type="component" value="Unassembled WGS sequence"/>
</dbReference>
<proteinExistence type="predicted"/>
<feature type="domain" description="LIM zinc-binding" evidence="6">
    <location>
        <begin position="332"/>
        <end position="395"/>
    </location>
</feature>
<feature type="domain" description="LIM zinc-binding" evidence="6">
    <location>
        <begin position="270"/>
        <end position="331"/>
    </location>
</feature>
<dbReference type="PANTHER" id="PTHR24210">
    <property type="entry name" value="LIM DOMAIN-CONTAINING PROTEIN"/>
    <property type="match status" value="1"/>
</dbReference>
<evidence type="ECO:0000313" key="8">
    <source>
        <dbReference type="Proteomes" id="UP000093000"/>
    </source>
</evidence>
<evidence type="ECO:0000256" key="1">
    <source>
        <dbReference type="ARBA" id="ARBA00022723"/>
    </source>
</evidence>
<keyword evidence="1 4" id="KW-0479">Metal-binding</keyword>
<feature type="region of interest" description="Disordered" evidence="5">
    <location>
        <begin position="64"/>
        <end position="144"/>
    </location>
</feature>
<accession>A0A1C7NJJ5</accession>
<feature type="compositionally biased region" description="Polar residues" evidence="5">
    <location>
        <begin position="115"/>
        <end position="127"/>
    </location>
</feature>
<dbReference type="InParanoid" id="A0A1C7NJJ5"/>
<dbReference type="CDD" id="cd08368">
    <property type="entry name" value="LIM"/>
    <property type="match status" value="1"/>
</dbReference>
<dbReference type="AlphaFoldDB" id="A0A1C7NJJ5"/>
<dbReference type="STRING" id="101091.A0A1C7NJJ5"/>
<evidence type="ECO:0000256" key="4">
    <source>
        <dbReference type="PROSITE-ProRule" id="PRU00125"/>
    </source>
</evidence>
<reference evidence="7 8" key="1">
    <citation type="submission" date="2016-03" db="EMBL/GenBank/DDBJ databases">
        <title>Choanephora cucurbitarum.</title>
        <authorList>
            <person name="Min B."/>
            <person name="Park H."/>
            <person name="Park J.-H."/>
            <person name="Shin H.-D."/>
            <person name="Choi I.-G."/>
        </authorList>
    </citation>
    <scope>NUCLEOTIDE SEQUENCE [LARGE SCALE GENOMIC DNA]</scope>
    <source>
        <strain evidence="7 8">KUS-F28377</strain>
    </source>
</reference>
<name>A0A1C7NJJ5_9FUNG</name>
<evidence type="ECO:0000256" key="2">
    <source>
        <dbReference type="ARBA" id="ARBA00022833"/>
    </source>
</evidence>
<comment type="caution">
    <text evidence="7">The sequence shown here is derived from an EMBL/GenBank/DDBJ whole genome shotgun (WGS) entry which is preliminary data.</text>
</comment>
<dbReference type="PANTHER" id="PTHR24210:SF14">
    <property type="entry name" value="LIM ZINC-BINDING DOMAIN-CONTAINING PROTEIN"/>
    <property type="match status" value="1"/>
</dbReference>
<feature type="domain" description="LIM zinc-binding" evidence="6">
    <location>
        <begin position="207"/>
        <end position="269"/>
    </location>
</feature>
<dbReference type="Gene3D" id="2.10.110.10">
    <property type="entry name" value="Cysteine Rich Protein"/>
    <property type="match status" value="4"/>
</dbReference>
<feature type="compositionally biased region" description="Low complexity" evidence="5">
    <location>
        <begin position="128"/>
        <end position="139"/>
    </location>
</feature>
<feature type="domain" description="LIM zinc-binding" evidence="6">
    <location>
        <begin position="396"/>
        <end position="454"/>
    </location>
</feature>
<evidence type="ECO:0000256" key="3">
    <source>
        <dbReference type="ARBA" id="ARBA00023038"/>
    </source>
</evidence>
<evidence type="ECO:0000256" key="5">
    <source>
        <dbReference type="SAM" id="MobiDB-lite"/>
    </source>
</evidence>
<dbReference type="InterPro" id="IPR001781">
    <property type="entry name" value="Znf_LIM"/>
</dbReference>
<keyword evidence="3 4" id="KW-0440">LIM domain</keyword>
<dbReference type="InterPro" id="IPR017351">
    <property type="entry name" value="PINCH-1-4-like"/>
</dbReference>
<sequence>MAFERISQILPTVKCSDCGRDVEIRRLGEHICSSQPPVPSIPIIPTLKDKNKLYHPVDGLISPLQSPKYNAPKKTDFYQPPAGSVTPPYQSGRDLQRPLNNYTDDSYSDDFYKQPFTQKSNTSLPRKNSNTPVSTSPTSFRNDDFPTRDVLRYCLERKESSGNLHQSSSSLALKNSSGALDNLMADLMSSMNDDLHLSSPSANKKHSVCSVCREEFDYRDEVKNTNQKSYHKACYTCRLCSAPFDSRRTPFEHEGKLYCERDYHVVKNRIMCAACDRIISPSVTPIKALGKYYHPGHVKCYHCYDPIDERTGWKEYQGRLYCRSDFKMLFLPKCRSCHKPVETQAVSAMDGKLKGKWHLDCFGCHTCHRPFPDNTFYVYDDAPYCKRHYHELNGSLCRNCNIEIEGQCLITAENWKFHPRCFGCSVCNCPITDTYYVFERNVYCESHIRQLQRQRNIRAEKRRTHFGHI</sequence>
<evidence type="ECO:0000313" key="7">
    <source>
        <dbReference type="EMBL" id="OBZ89297.1"/>
    </source>
</evidence>
<dbReference type="PROSITE" id="PS50023">
    <property type="entry name" value="LIM_DOMAIN_2"/>
    <property type="match status" value="4"/>
</dbReference>